<comment type="caution">
    <text evidence="1">The sequence shown here is derived from an EMBL/GenBank/DDBJ whole genome shotgun (WGS) entry which is preliminary data.</text>
</comment>
<evidence type="ECO:0000313" key="2">
    <source>
        <dbReference type="Proteomes" id="UP000195569"/>
    </source>
</evidence>
<dbReference type="EMBL" id="CYGY02000011">
    <property type="protein sequence ID" value="SIT37092.1"/>
    <property type="molecule type" value="Genomic_DNA"/>
</dbReference>
<dbReference type="AlphaFoldDB" id="A0A1N7RQX0"/>
<protein>
    <submittedName>
        <fullName evidence="1">Uncharacterized protein</fullName>
    </submittedName>
</protein>
<sequence>MLRYSAIITTRSVLATTTVIGLLAVVQAVALHRCMASEWERSQSPFAGEGIRSPSSTCNVASYPVQLAVLLEGFVYHPLIEPGARGHVDGTRTRLSPQ</sequence>
<reference evidence="1" key="1">
    <citation type="submission" date="2016-12" db="EMBL/GenBank/DDBJ databases">
        <authorList>
            <person name="Moulin L."/>
        </authorList>
    </citation>
    <scope>NUCLEOTIDE SEQUENCE [LARGE SCALE GENOMIC DNA]</scope>
    <source>
        <strain evidence="1">STM 7183</strain>
    </source>
</reference>
<keyword evidence="2" id="KW-1185">Reference proteome</keyword>
<dbReference type="Proteomes" id="UP000195569">
    <property type="component" value="Unassembled WGS sequence"/>
</dbReference>
<organism evidence="1 2">
    <name type="scientific">Paraburkholderia piptadeniae</name>
    <dbReference type="NCBI Taxonomy" id="1701573"/>
    <lineage>
        <taxon>Bacteria</taxon>
        <taxon>Pseudomonadati</taxon>
        <taxon>Pseudomonadota</taxon>
        <taxon>Betaproteobacteria</taxon>
        <taxon>Burkholderiales</taxon>
        <taxon>Burkholderiaceae</taxon>
        <taxon>Paraburkholderia</taxon>
    </lineage>
</organism>
<evidence type="ECO:0000313" key="1">
    <source>
        <dbReference type="EMBL" id="SIT37092.1"/>
    </source>
</evidence>
<gene>
    <name evidence="1" type="ORF">BN2476_110095</name>
</gene>
<name>A0A1N7RQX0_9BURK</name>
<proteinExistence type="predicted"/>
<accession>A0A1N7RQX0</accession>